<keyword evidence="1" id="KW-0678">Repressor</keyword>
<dbReference type="SUPFAM" id="SSF48498">
    <property type="entry name" value="Tetracyclin repressor-like, C-terminal domain"/>
    <property type="match status" value="1"/>
</dbReference>
<dbReference type="PANTHER" id="PTHR43479">
    <property type="entry name" value="ACREF/ENVCD OPERON REPRESSOR-RELATED"/>
    <property type="match status" value="1"/>
</dbReference>
<dbReference type="InterPro" id="IPR009057">
    <property type="entry name" value="Homeodomain-like_sf"/>
</dbReference>
<dbReference type="InterPro" id="IPR036271">
    <property type="entry name" value="Tet_transcr_reg_TetR-rel_C_sf"/>
</dbReference>
<dbReference type="InterPro" id="IPR023772">
    <property type="entry name" value="DNA-bd_HTH_TetR-type_CS"/>
</dbReference>
<name>A0A7Y0K7P2_9BACI</name>
<evidence type="ECO:0000259" key="4">
    <source>
        <dbReference type="PROSITE" id="PS50977"/>
    </source>
</evidence>
<evidence type="ECO:0000256" key="3">
    <source>
        <dbReference type="PROSITE-ProRule" id="PRU00335"/>
    </source>
</evidence>
<reference evidence="5 6" key="1">
    <citation type="submission" date="2020-04" db="EMBL/GenBank/DDBJ databases">
        <title>Bacillus sp. UniB3 isolated from commercial digestive syrup.</title>
        <authorList>
            <person name="Thorat V."/>
            <person name="Kirdat K."/>
            <person name="Tiwarekar B."/>
            <person name="Yadav A."/>
        </authorList>
    </citation>
    <scope>NUCLEOTIDE SEQUENCE [LARGE SCALE GENOMIC DNA]</scope>
    <source>
        <strain evidence="5 6">UniB3</strain>
    </source>
</reference>
<dbReference type="RefSeq" id="WP_016202011.1">
    <property type="nucleotide sequence ID" value="NZ_JABBPK010000001.1"/>
</dbReference>
<keyword evidence="6" id="KW-1185">Reference proteome</keyword>
<dbReference type="InterPro" id="IPR050624">
    <property type="entry name" value="HTH-type_Tx_Regulator"/>
</dbReference>
<evidence type="ECO:0000256" key="1">
    <source>
        <dbReference type="ARBA" id="ARBA00022491"/>
    </source>
</evidence>
<dbReference type="PANTHER" id="PTHR43479:SF11">
    <property type="entry name" value="ACREF_ENVCD OPERON REPRESSOR-RELATED"/>
    <property type="match status" value="1"/>
</dbReference>
<evidence type="ECO:0000313" key="5">
    <source>
        <dbReference type="EMBL" id="NMO76689.1"/>
    </source>
</evidence>
<dbReference type="GO" id="GO:0003677">
    <property type="term" value="F:DNA binding"/>
    <property type="evidence" value="ECO:0007669"/>
    <property type="project" value="UniProtKB-UniRule"/>
</dbReference>
<dbReference type="Pfam" id="PF00440">
    <property type="entry name" value="TetR_N"/>
    <property type="match status" value="1"/>
</dbReference>
<accession>A0A7Y0K7P2</accession>
<dbReference type="PRINTS" id="PR00455">
    <property type="entry name" value="HTHTETR"/>
</dbReference>
<dbReference type="Gene3D" id="1.10.10.60">
    <property type="entry name" value="Homeodomain-like"/>
    <property type="match status" value="1"/>
</dbReference>
<evidence type="ECO:0000313" key="6">
    <source>
        <dbReference type="Proteomes" id="UP000588491"/>
    </source>
</evidence>
<dbReference type="Proteomes" id="UP000588491">
    <property type="component" value="Unassembled WGS sequence"/>
</dbReference>
<dbReference type="PROSITE" id="PS01081">
    <property type="entry name" value="HTH_TETR_1"/>
    <property type="match status" value="1"/>
</dbReference>
<dbReference type="PROSITE" id="PS50977">
    <property type="entry name" value="HTH_TETR_2"/>
    <property type="match status" value="1"/>
</dbReference>
<dbReference type="EMBL" id="JABBPK010000001">
    <property type="protein sequence ID" value="NMO76689.1"/>
    <property type="molecule type" value="Genomic_DNA"/>
</dbReference>
<dbReference type="Gene3D" id="1.10.357.10">
    <property type="entry name" value="Tetracycline Repressor, domain 2"/>
    <property type="match status" value="1"/>
</dbReference>
<dbReference type="SUPFAM" id="SSF46689">
    <property type="entry name" value="Homeodomain-like"/>
    <property type="match status" value="1"/>
</dbReference>
<protein>
    <submittedName>
        <fullName evidence="5">TetR/AcrR family transcriptional regulator</fullName>
    </submittedName>
</protein>
<dbReference type="InterPro" id="IPR001647">
    <property type="entry name" value="HTH_TetR"/>
</dbReference>
<sequence length="195" mass="22659">MAVDRRKLILEAATKSFSMFGYKATTMDHVAKIANVGKGTIYTFFKNKEELFFEIINDLIVEMKEKADESFDSSSTFMENAHRALMNMIEYRKEHQLTVKLFQEQREMGTLEVKEVISHLENAILNYMKIRVQEAVDKGEIKTQNTELTSFIIFKVYLALIFEWEKQHPPLTAEEIASNFELHLFHGLASTSKSY</sequence>
<dbReference type="AlphaFoldDB" id="A0A7Y0K7P2"/>
<evidence type="ECO:0000256" key="2">
    <source>
        <dbReference type="ARBA" id="ARBA00023125"/>
    </source>
</evidence>
<proteinExistence type="predicted"/>
<organism evidence="5 6">
    <name type="scientific">Niallia alba</name>
    <dbReference type="NCBI Taxonomy" id="2729105"/>
    <lineage>
        <taxon>Bacteria</taxon>
        <taxon>Bacillati</taxon>
        <taxon>Bacillota</taxon>
        <taxon>Bacilli</taxon>
        <taxon>Bacillales</taxon>
        <taxon>Bacillaceae</taxon>
        <taxon>Niallia</taxon>
    </lineage>
</organism>
<feature type="DNA-binding region" description="H-T-H motif" evidence="3">
    <location>
        <begin position="26"/>
        <end position="45"/>
    </location>
</feature>
<comment type="caution">
    <text evidence="5">The sequence shown here is derived from an EMBL/GenBank/DDBJ whole genome shotgun (WGS) entry which is preliminary data.</text>
</comment>
<feature type="domain" description="HTH tetR-type" evidence="4">
    <location>
        <begin position="3"/>
        <end position="63"/>
    </location>
</feature>
<keyword evidence="2 3" id="KW-0238">DNA-binding</keyword>
<gene>
    <name evidence="5" type="ORF">HHU08_06760</name>
</gene>